<dbReference type="InterPro" id="IPR011009">
    <property type="entry name" value="Kinase-like_dom_sf"/>
</dbReference>
<reference evidence="3" key="1">
    <citation type="submission" date="2016-06" db="EMBL/GenBank/DDBJ databases">
        <authorList>
            <person name="Chen W."/>
            <person name="Hasegawa D.K."/>
        </authorList>
    </citation>
    <scope>NUCLEOTIDE SEQUENCE [LARGE SCALE GENOMIC DNA]</scope>
    <source>
        <strain evidence="3">MEAM1</strain>
    </source>
</reference>
<evidence type="ECO:0000313" key="3">
    <source>
        <dbReference type="Proteomes" id="UP000216438"/>
    </source>
</evidence>
<feature type="compositionally biased region" description="Polar residues" evidence="1">
    <location>
        <begin position="136"/>
        <end position="150"/>
    </location>
</feature>
<proteinExistence type="predicted"/>
<accession>A0A249DWW0</accession>
<evidence type="ECO:0000313" key="2">
    <source>
        <dbReference type="EMBL" id="ASX25911.1"/>
    </source>
</evidence>
<protein>
    <recommendedName>
        <fullName evidence="4">Protein kinase domain-containing protein</fullName>
    </recommendedName>
</protein>
<feature type="region of interest" description="Disordered" evidence="1">
    <location>
        <begin position="21"/>
        <end position="158"/>
    </location>
</feature>
<gene>
    <name evidence="2" type="ORF">BA171_01855</name>
</gene>
<dbReference type="AlphaFoldDB" id="A0A249DWW0"/>
<name>A0A249DWW0_9ENTR</name>
<evidence type="ECO:0008006" key="4">
    <source>
        <dbReference type="Google" id="ProtNLM"/>
    </source>
</evidence>
<dbReference type="Proteomes" id="UP000216438">
    <property type="component" value="Chromosome"/>
</dbReference>
<dbReference type="RefSeq" id="WP_095591336.1">
    <property type="nucleotide sequence ID" value="NZ_CP016303.1"/>
</dbReference>
<sequence>MTKINLNPNSSNFSNIKAMFEGPATTNKPKVFKKDINSVTNTTQPEAKLPSPKATGPEGKKSPPAVPKKTPKTKEKYNELKQQHEANLLSKSVAPQVVELQATPEQKKPPVPPKPERLTKPPVPRKPTGLLKKSGLSKSPASSIKPGNSEEQAKIDENDRDAKLKKILQNISARKIQEYFRKHVERVKKDTPNGYGIVSSEPYNGTKPEHKGRIYYFQINDQGILCAMYSPTQAPDVSMEGSSKYVDRIDKNFVRLINLSDRFRKNINENGDLKDTSVIPGIAVDSHTMIARFGGDNLVDYLKKNNPPLNLSCFEKAAVDLNLLHSRGSFLADIKPQNLTFDGKNVNFIDVDDRIIMADEEEAMNLHDRRTIGYIHSELRKYVALDINDIEYLVNDDEIWFNLIPSLYKIADEYALLVSMMESTMEPNRSNSSAMTDIKNRGYSRMNDTEKQPIIDWIENNVKTQHRQNIKEILTNPYQYIRKYIKDGDIDITVIPKLSEMLDFSKKS</sequence>
<organism evidence="2 3">
    <name type="scientific">Candidatus Hamiltonella defensa</name>
    <name type="common">Bemisia tabaci</name>
    <dbReference type="NCBI Taxonomy" id="672795"/>
    <lineage>
        <taxon>Bacteria</taxon>
        <taxon>Pseudomonadati</taxon>
        <taxon>Pseudomonadota</taxon>
        <taxon>Gammaproteobacteria</taxon>
        <taxon>Enterobacterales</taxon>
        <taxon>Enterobacteriaceae</taxon>
        <taxon>aphid secondary symbionts</taxon>
        <taxon>Candidatus Williamhamiltonella</taxon>
    </lineage>
</organism>
<reference evidence="2 3" key="2">
    <citation type="submission" date="2017-09" db="EMBL/GenBank/DDBJ databases">
        <title>The genome of whitefly Bemisia tabaci, a global crop pest, provides novel insights into virus transmission, host adaptation and insecticide resistance.</title>
        <authorList>
            <person name="Kaur N."/>
            <person name="Kliot A."/>
            <person name="Pinheiro P.V."/>
            <person name="Luan J."/>
            <person name="Zheng Y."/>
            <person name="Liu W."/>
            <person name="Sun H."/>
            <person name="Yang X."/>
            <person name="Xu Y."/>
            <person name="Luo Y."/>
            <person name="Kruse A."/>
            <person name="Fisher T.W."/>
            <person name="Nelson D.R."/>
            <person name="Elimelech M."/>
            <person name="MacCoss M."/>
            <person name="Johnson R."/>
            <person name="Cohen E."/>
            <person name="Hunter W.B."/>
            <person name="Brown J.K."/>
            <person name="Jander G."/>
            <person name="Cilia M."/>
            <person name="Douglas A.E."/>
            <person name="Ghanim M."/>
            <person name="Simmons A.M."/>
            <person name="Wintermantel W.M."/>
            <person name="Ling K.-S."/>
            <person name="Fei Z."/>
        </authorList>
    </citation>
    <scope>NUCLEOTIDE SEQUENCE [LARGE SCALE GENOMIC DNA]</scope>
    <source>
        <strain evidence="2 3">MEAM1</strain>
    </source>
</reference>
<evidence type="ECO:0000256" key="1">
    <source>
        <dbReference type="SAM" id="MobiDB-lite"/>
    </source>
</evidence>
<feature type="compositionally biased region" description="Basic and acidic residues" evidence="1">
    <location>
        <begin position="72"/>
        <end position="84"/>
    </location>
</feature>
<dbReference type="EMBL" id="CP016303">
    <property type="protein sequence ID" value="ASX25911.1"/>
    <property type="molecule type" value="Genomic_DNA"/>
</dbReference>
<dbReference type="SUPFAM" id="SSF56112">
    <property type="entry name" value="Protein kinase-like (PK-like)"/>
    <property type="match status" value="1"/>
</dbReference>